<dbReference type="AlphaFoldDB" id="A0A2V3PW72"/>
<accession>A0A2V3PW72</accession>
<feature type="chain" id="PRO_5015954857" description="Fimbrillin-A associated anchor protein Mfa1/Mfa2" evidence="1">
    <location>
        <begin position="19"/>
        <end position="313"/>
    </location>
</feature>
<keyword evidence="1" id="KW-0732">Signal</keyword>
<gene>
    <name evidence="2" type="ORF">CLV62_101360</name>
</gene>
<feature type="signal peptide" evidence="1">
    <location>
        <begin position="1"/>
        <end position="18"/>
    </location>
</feature>
<keyword evidence="3" id="KW-1185">Reference proteome</keyword>
<evidence type="ECO:0000313" key="3">
    <source>
        <dbReference type="Proteomes" id="UP000247973"/>
    </source>
</evidence>
<evidence type="ECO:0000256" key="1">
    <source>
        <dbReference type="SAM" id="SignalP"/>
    </source>
</evidence>
<dbReference type="EMBL" id="QICL01000001">
    <property type="protein sequence ID" value="PXV69091.1"/>
    <property type="molecule type" value="Genomic_DNA"/>
</dbReference>
<dbReference type="RefSeq" id="WP_110309053.1">
    <property type="nucleotide sequence ID" value="NZ_QICL01000001.1"/>
</dbReference>
<evidence type="ECO:0008006" key="4">
    <source>
        <dbReference type="Google" id="ProtNLM"/>
    </source>
</evidence>
<evidence type="ECO:0000313" key="2">
    <source>
        <dbReference type="EMBL" id="PXV69091.1"/>
    </source>
</evidence>
<reference evidence="2 3" key="1">
    <citation type="submission" date="2018-03" db="EMBL/GenBank/DDBJ databases">
        <title>Genomic Encyclopedia of Archaeal and Bacterial Type Strains, Phase II (KMG-II): from individual species to whole genera.</title>
        <authorList>
            <person name="Goeker M."/>
        </authorList>
    </citation>
    <scope>NUCLEOTIDE SEQUENCE [LARGE SCALE GENOMIC DNA]</scope>
    <source>
        <strain evidence="2 3">DSM 100214</strain>
    </source>
</reference>
<sequence length="313" mass="35555">MKKLSLFLMALFVLASCSNDEYPDSQAKAKTQKVNFEVESSSFKLTSSSLKSSAIPSQYLLQYIFYNETGGVFLNKVLYAEDVAKIVTDTHVPLSIELPEGKYHVAIMSTIYSTVLNPELYIIKPENYHTDYYLKTISNIGLSNNQFVYYETFDLTVAENTSTQNVELKPMWSMIELVIENAKTFKVPAETEDLSLVLDTYYDGFYIESKLSKKTTPTVNISLLRMLEDVRKENTVSFSLPTSINEDKYITLKINYRKSQGTVIIDSQVIKTFQPENGKNYLISGNIGNTDDPQFPLNITLGKLDEEVIKIPY</sequence>
<dbReference type="Proteomes" id="UP000247973">
    <property type="component" value="Unassembled WGS sequence"/>
</dbReference>
<protein>
    <recommendedName>
        <fullName evidence="4">Fimbrillin-A associated anchor protein Mfa1/Mfa2</fullName>
    </recommendedName>
</protein>
<proteinExistence type="predicted"/>
<comment type="caution">
    <text evidence="2">The sequence shown here is derived from an EMBL/GenBank/DDBJ whole genome shotgun (WGS) entry which is preliminary data.</text>
</comment>
<organism evidence="2 3">
    <name type="scientific">Dysgonomonas alginatilytica</name>
    <dbReference type="NCBI Taxonomy" id="1605892"/>
    <lineage>
        <taxon>Bacteria</taxon>
        <taxon>Pseudomonadati</taxon>
        <taxon>Bacteroidota</taxon>
        <taxon>Bacteroidia</taxon>
        <taxon>Bacteroidales</taxon>
        <taxon>Dysgonomonadaceae</taxon>
        <taxon>Dysgonomonas</taxon>
    </lineage>
</organism>
<name>A0A2V3PW72_9BACT</name>
<dbReference type="PROSITE" id="PS51257">
    <property type="entry name" value="PROKAR_LIPOPROTEIN"/>
    <property type="match status" value="1"/>
</dbReference>